<dbReference type="PANTHER" id="PTHR34501:SF9">
    <property type="entry name" value="MAJOR OUTER MEMBRANE PROTEIN P.IA"/>
    <property type="match status" value="1"/>
</dbReference>
<dbReference type="EMBL" id="AFBQ01000107">
    <property type="protein sequence ID" value="EHY31841.1"/>
    <property type="molecule type" value="Genomic_DNA"/>
</dbReference>
<accession>H3KDI0</accession>
<dbReference type="InterPro" id="IPR001702">
    <property type="entry name" value="Porin_Gram-ve"/>
</dbReference>
<keyword evidence="3" id="KW-0813">Transport</keyword>
<dbReference type="Proteomes" id="UP000004956">
    <property type="component" value="Unassembled WGS sequence"/>
</dbReference>
<dbReference type="InterPro" id="IPR002299">
    <property type="entry name" value="Porin_Neis"/>
</dbReference>
<dbReference type="RefSeq" id="WP_008541466.1">
    <property type="nucleotide sequence ID" value="NZ_JH604918.1"/>
</dbReference>
<evidence type="ECO:0000256" key="10">
    <source>
        <dbReference type="ARBA" id="ARBA00023237"/>
    </source>
</evidence>
<evidence type="ECO:0000256" key="4">
    <source>
        <dbReference type="ARBA" id="ARBA00022452"/>
    </source>
</evidence>
<evidence type="ECO:0000256" key="5">
    <source>
        <dbReference type="ARBA" id="ARBA00022692"/>
    </source>
</evidence>
<dbReference type="InterPro" id="IPR050298">
    <property type="entry name" value="Gram-neg_bact_OMP"/>
</dbReference>
<evidence type="ECO:0000259" key="12">
    <source>
        <dbReference type="Pfam" id="PF13609"/>
    </source>
</evidence>
<organism evidence="13 14">
    <name type="scientific">Sutterella parvirubra YIT 11816</name>
    <dbReference type="NCBI Taxonomy" id="762967"/>
    <lineage>
        <taxon>Bacteria</taxon>
        <taxon>Pseudomonadati</taxon>
        <taxon>Pseudomonadota</taxon>
        <taxon>Betaproteobacteria</taxon>
        <taxon>Burkholderiales</taxon>
        <taxon>Sutterellaceae</taxon>
        <taxon>Sutterella</taxon>
    </lineage>
</organism>
<protein>
    <submittedName>
        <fullName evidence="13">Outer membrane insertion signal domain protein</fullName>
    </submittedName>
</protein>
<dbReference type="InterPro" id="IPR033900">
    <property type="entry name" value="Gram_neg_porin_domain"/>
</dbReference>
<name>H3KDI0_9BURK</name>
<dbReference type="CDD" id="cd00342">
    <property type="entry name" value="gram_neg_porins"/>
    <property type="match status" value="1"/>
</dbReference>
<dbReference type="HOGENOM" id="CLU_038238_1_2_4"/>
<dbReference type="PANTHER" id="PTHR34501">
    <property type="entry name" value="PROTEIN YDDL-RELATED"/>
    <property type="match status" value="1"/>
</dbReference>
<dbReference type="PRINTS" id="PR00184">
    <property type="entry name" value="NEISSPPORIN"/>
</dbReference>
<evidence type="ECO:0000256" key="2">
    <source>
        <dbReference type="ARBA" id="ARBA00011233"/>
    </source>
</evidence>
<keyword evidence="8" id="KW-0626">Porin</keyword>
<dbReference type="GO" id="GO:0034220">
    <property type="term" value="P:monoatomic ion transmembrane transport"/>
    <property type="evidence" value="ECO:0007669"/>
    <property type="project" value="InterPro"/>
</dbReference>
<keyword evidence="7" id="KW-0406">Ion transport</keyword>
<keyword evidence="14" id="KW-1185">Reference proteome</keyword>
<dbReference type="Pfam" id="PF13609">
    <property type="entry name" value="Porin_4"/>
    <property type="match status" value="1"/>
</dbReference>
<evidence type="ECO:0000256" key="1">
    <source>
        <dbReference type="ARBA" id="ARBA00004571"/>
    </source>
</evidence>
<evidence type="ECO:0000256" key="6">
    <source>
        <dbReference type="ARBA" id="ARBA00022729"/>
    </source>
</evidence>
<dbReference type="PATRIC" id="fig|762967.3.peg.629"/>
<dbReference type="OrthoDB" id="5289162at2"/>
<comment type="subcellular location">
    <subcellularLocation>
        <location evidence="1">Cell outer membrane</location>
        <topology evidence="1">Multi-pass membrane protein</topology>
    </subcellularLocation>
</comment>
<sequence length="383" mass="40535">MFKKTLAGLAVAGLFSGAAMAADVNVYGVVDLGLMYNHTKSEAGTTADAITTTKDDSLTMESGMNAGSRFGLRGSEDLGNGMTVSFKLENGFSADSGKLSHDGRLFGREASLTLAGAFGQVSFGRMGGVASAAGTYDYVYAIGDAFDGFDNGIGGLVTSSRYDNMITYQTPEFAGMKVLAQYSFKNNTVANDDDKALGDEGKTSANRYASLAAVGQYGNLNLVAAYELQNVRHVQATPATEPNDDQHTFYVGANYDFGVTKLFGMGQVFQGVRSLNGIDALSTDGIDGFGLTVGAQTPVAGGLLTTSVYYANGDDSLHAESRESTYYGLAARYEYSLSKRTTAYAGAGYAKQEAEFNKTSNTLVDYQLDKDLVQAYVGLKHTF</sequence>
<evidence type="ECO:0000256" key="8">
    <source>
        <dbReference type="ARBA" id="ARBA00023114"/>
    </source>
</evidence>
<dbReference type="STRING" id="762967.HMPREF9440_00789"/>
<comment type="subunit">
    <text evidence="2">Homotrimer.</text>
</comment>
<dbReference type="GO" id="GO:0015288">
    <property type="term" value="F:porin activity"/>
    <property type="evidence" value="ECO:0007669"/>
    <property type="project" value="UniProtKB-KW"/>
</dbReference>
<gene>
    <name evidence="13" type="ORF">HMPREF9440_00789</name>
</gene>
<evidence type="ECO:0000313" key="14">
    <source>
        <dbReference type="Proteomes" id="UP000004956"/>
    </source>
</evidence>
<feature type="signal peptide" evidence="11">
    <location>
        <begin position="1"/>
        <end position="21"/>
    </location>
</feature>
<keyword evidence="4" id="KW-1134">Transmembrane beta strand</keyword>
<evidence type="ECO:0000313" key="13">
    <source>
        <dbReference type="EMBL" id="EHY31841.1"/>
    </source>
</evidence>
<evidence type="ECO:0000256" key="3">
    <source>
        <dbReference type="ARBA" id="ARBA00022448"/>
    </source>
</evidence>
<reference evidence="13 14" key="1">
    <citation type="submission" date="2011-11" db="EMBL/GenBank/DDBJ databases">
        <authorList>
            <person name="Weinstock G."/>
            <person name="Sodergren E."/>
            <person name="Clifton S."/>
            <person name="Fulton L."/>
            <person name="Fulton B."/>
            <person name="Courtney L."/>
            <person name="Fronick C."/>
            <person name="Harrison M."/>
            <person name="Strong C."/>
            <person name="Farmer C."/>
            <person name="Delahaunty K."/>
            <person name="Markovic C."/>
            <person name="Hall O."/>
            <person name="Minx P."/>
            <person name="Tomlinson C."/>
            <person name="Mitreva M."/>
            <person name="Hou S."/>
            <person name="Chen J."/>
            <person name="Wollam A."/>
            <person name="Pepin K.H."/>
            <person name="Johnson M."/>
            <person name="Bhonagiri V."/>
            <person name="Zhang X."/>
            <person name="Suruliraj S."/>
            <person name="Warren W."/>
            <person name="Chinwalla A."/>
            <person name="Mardis E.R."/>
            <person name="Wilson R.K."/>
        </authorList>
    </citation>
    <scope>NUCLEOTIDE SEQUENCE [LARGE SCALE GENOMIC DNA]</scope>
    <source>
        <strain evidence="13 14">YIT 11816</strain>
    </source>
</reference>
<dbReference type="GO" id="GO:0046930">
    <property type="term" value="C:pore complex"/>
    <property type="evidence" value="ECO:0007669"/>
    <property type="project" value="UniProtKB-KW"/>
</dbReference>
<evidence type="ECO:0000256" key="9">
    <source>
        <dbReference type="ARBA" id="ARBA00023136"/>
    </source>
</evidence>
<feature type="chain" id="PRO_5003588083" evidence="11">
    <location>
        <begin position="22"/>
        <end position="383"/>
    </location>
</feature>
<evidence type="ECO:0000256" key="11">
    <source>
        <dbReference type="SAM" id="SignalP"/>
    </source>
</evidence>
<dbReference type="SUPFAM" id="SSF56935">
    <property type="entry name" value="Porins"/>
    <property type="match status" value="1"/>
</dbReference>
<proteinExistence type="predicted"/>
<dbReference type="GO" id="GO:0009279">
    <property type="term" value="C:cell outer membrane"/>
    <property type="evidence" value="ECO:0007669"/>
    <property type="project" value="UniProtKB-SubCell"/>
</dbReference>
<dbReference type="InterPro" id="IPR023614">
    <property type="entry name" value="Porin_dom_sf"/>
</dbReference>
<keyword evidence="6 11" id="KW-0732">Signal</keyword>
<dbReference type="AlphaFoldDB" id="H3KDI0"/>
<evidence type="ECO:0000256" key="7">
    <source>
        <dbReference type="ARBA" id="ARBA00023065"/>
    </source>
</evidence>
<dbReference type="PRINTS" id="PR00182">
    <property type="entry name" value="ECOLNEIPORIN"/>
</dbReference>
<feature type="domain" description="Porin" evidence="12">
    <location>
        <begin position="9"/>
        <end position="353"/>
    </location>
</feature>
<dbReference type="Gene3D" id="2.40.160.10">
    <property type="entry name" value="Porin"/>
    <property type="match status" value="1"/>
</dbReference>
<comment type="caution">
    <text evidence="13">The sequence shown here is derived from an EMBL/GenBank/DDBJ whole genome shotgun (WGS) entry which is preliminary data.</text>
</comment>
<keyword evidence="10" id="KW-0998">Cell outer membrane</keyword>
<keyword evidence="9" id="KW-0472">Membrane</keyword>
<keyword evidence="5" id="KW-0812">Transmembrane</keyword>